<dbReference type="InterPro" id="IPR002347">
    <property type="entry name" value="SDR_fam"/>
</dbReference>
<comment type="caution">
    <text evidence="5">The sequence shown here is derived from an EMBL/GenBank/DDBJ whole genome shotgun (WGS) entry which is preliminary data.</text>
</comment>
<name>A0ABR4HXC6_9EURO</name>
<dbReference type="PRINTS" id="PR00081">
    <property type="entry name" value="GDHRDH"/>
</dbReference>
<gene>
    <name evidence="5" type="ORF">BDW59DRAFT_164761</name>
</gene>
<dbReference type="InterPro" id="IPR054289">
    <property type="entry name" value="DUF7025"/>
</dbReference>
<dbReference type="EMBL" id="JBFXLS010000072">
    <property type="protein sequence ID" value="KAL2820148.1"/>
    <property type="molecule type" value="Genomic_DNA"/>
</dbReference>
<dbReference type="PANTHER" id="PTHR48107:SF7">
    <property type="entry name" value="RE15974P"/>
    <property type="match status" value="1"/>
</dbReference>
<keyword evidence="3" id="KW-0812">Transmembrane</keyword>
<evidence type="ECO:0000256" key="3">
    <source>
        <dbReference type="SAM" id="Phobius"/>
    </source>
</evidence>
<organism evidence="5 6">
    <name type="scientific">Aspergillus cavernicola</name>
    <dbReference type="NCBI Taxonomy" id="176166"/>
    <lineage>
        <taxon>Eukaryota</taxon>
        <taxon>Fungi</taxon>
        <taxon>Dikarya</taxon>
        <taxon>Ascomycota</taxon>
        <taxon>Pezizomycotina</taxon>
        <taxon>Eurotiomycetes</taxon>
        <taxon>Eurotiomycetidae</taxon>
        <taxon>Eurotiales</taxon>
        <taxon>Aspergillaceae</taxon>
        <taxon>Aspergillus</taxon>
        <taxon>Aspergillus subgen. Nidulantes</taxon>
    </lineage>
</organism>
<dbReference type="PANTHER" id="PTHR48107">
    <property type="entry name" value="NADPH-DEPENDENT ALDEHYDE REDUCTASE-LIKE PROTEIN, CHLOROPLASTIC-RELATED"/>
    <property type="match status" value="1"/>
</dbReference>
<dbReference type="Proteomes" id="UP001610335">
    <property type="component" value="Unassembled WGS sequence"/>
</dbReference>
<keyword evidence="2" id="KW-0560">Oxidoreductase</keyword>
<dbReference type="CDD" id="cd05233">
    <property type="entry name" value="SDR_c"/>
    <property type="match status" value="1"/>
</dbReference>
<evidence type="ECO:0000313" key="5">
    <source>
        <dbReference type="EMBL" id="KAL2820148.1"/>
    </source>
</evidence>
<proteinExistence type="inferred from homology"/>
<keyword evidence="6" id="KW-1185">Reference proteome</keyword>
<dbReference type="Pfam" id="PF13561">
    <property type="entry name" value="adh_short_C2"/>
    <property type="match status" value="1"/>
</dbReference>
<dbReference type="InterPro" id="IPR036291">
    <property type="entry name" value="NAD(P)-bd_dom_sf"/>
</dbReference>
<protein>
    <recommendedName>
        <fullName evidence="4">DUF7025 domain-containing protein</fullName>
    </recommendedName>
</protein>
<comment type="similarity">
    <text evidence="1">Belongs to the short-chain dehydrogenases/reductases (SDR) family.</text>
</comment>
<evidence type="ECO:0000313" key="6">
    <source>
        <dbReference type="Proteomes" id="UP001610335"/>
    </source>
</evidence>
<dbReference type="SUPFAM" id="SSF51735">
    <property type="entry name" value="NAD(P)-binding Rossmann-fold domains"/>
    <property type="match status" value="1"/>
</dbReference>
<feature type="transmembrane region" description="Helical" evidence="3">
    <location>
        <begin position="236"/>
        <end position="254"/>
    </location>
</feature>
<accession>A0ABR4HXC6</accession>
<feature type="transmembrane region" description="Helical" evidence="3">
    <location>
        <begin position="266"/>
        <end position="283"/>
    </location>
</feature>
<sequence length="302" mass="33652">MTANQLNSLLAHGRITYDLLWAFFKPGALMYTTCPSTGLPRCIRYSTVEETKTIRKGDCFEIQGLYFLNVILPYYTTMDGPVVLVSGGSKGIGRSIVLRAIAEDASVRLELIEVDISKIEEVDRLGEAVISRFGKIDVLIPNAAYVPASDIETITEEQFDRTLAVNVREPYPHMPLGRTIIFISSDLIDYNALPPQHLLYISTKAALNQMMRVLAQSLAKQNIRVNAISPGATGIASYYFFYFFWGPYATALSLPMANTSGHTKKVTVNAMVFLAYCVANILAPQTEGDLTDWEKPYFRYVC</sequence>
<reference evidence="5 6" key="1">
    <citation type="submission" date="2024-07" db="EMBL/GenBank/DDBJ databases">
        <title>Section-level genome sequencing and comparative genomics of Aspergillus sections Usti and Cavernicolus.</title>
        <authorList>
            <consortium name="Lawrence Berkeley National Laboratory"/>
            <person name="Nybo J.L."/>
            <person name="Vesth T.C."/>
            <person name="Theobald S."/>
            <person name="Frisvad J.C."/>
            <person name="Larsen T.O."/>
            <person name="Kjaerboelling I."/>
            <person name="Rothschild-Mancinelli K."/>
            <person name="Lyhne E.K."/>
            <person name="Kogle M.E."/>
            <person name="Barry K."/>
            <person name="Clum A."/>
            <person name="Na H."/>
            <person name="Ledsgaard L."/>
            <person name="Lin J."/>
            <person name="Lipzen A."/>
            <person name="Kuo A."/>
            <person name="Riley R."/>
            <person name="Mondo S."/>
            <person name="LaButti K."/>
            <person name="Haridas S."/>
            <person name="Pangalinan J."/>
            <person name="Salamov A.A."/>
            <person name="Simmons B.A."/>
            <person name="Magnuson J.K."/>
            <person name="Chen J."/>
            <person name="Drula E."/>
            <person name="Henrissat B."/>
            <person name="Wiebenga A."/>
            <person name="Lubbers R.J."/>
            <person name="Gomes A.C."/>
            <person name="Makela M.R."/>
            <person name="Stajich J."/>
            <person name="Grigoriev I.V."/>
            <person name="Mortensen U.H."/>
            <person name="De vries R.P."/>
            <person name="Baker S.E."/>
            <person name="Andersen M.R."/>
        </authorList>
    </citation>
    <scope>NUCLEOTIDE SEQUENCE [LARGE SCALE GENOMIC DNA]</scope>
    <source>
        <strain evidence="5 6">CBS 600.67</strain>
    </source>
</reference>
<evidence type="ECO:0000256" key="2">
    <source>
        <dbReference type="ARBA" id="ARBA00023002"/>
    </source>
</evidence>
<evidence type="ECO:0000256" key="1">
    <source>
        <dbReference type="ARBA" id="ARBA00006484"/>
    </source>
</evidence>
<dbReference type="Pfam" id="PF22942">
    <property type="entry name" value="DUF7025"/>
    <property type="match status" value="1"/>
</dbReference>
<keyword evidence="3" id="KW-1133">Transmembrane helix</keyword>
<dbReference type="Gene3D" id="3.40.50.720">
    <property type="entry name" value="NAD(P)-binding Rossmann-like Domain"/>
    <property type="match status" value="1"/>
</dbReference>
<evidence type="ECO:0000259" key="4">
    <source>
        <dbReference type="Pfam" id="PF22942"/>
    </source>
</evidence>
<feature type="domain" description="DUF7025" evidence="4">
    <location>
        <begin position="6"/>
        <end position="66"/>
    </location>
</feature>
<keyword evidence="3" id="KW-0472">Membrane</keyword>